<sequence>MNTTLAHTIVGGSFLDKNKKTIFILHGILVNKDNWSSFCQEIVNKYPNWQVVAIDLRAHGDSPSFNPPHNLASCAQDVINLSEKLGVTPDVVVGHSFGGKVALAYLDACRQQNRPTPKDTWVLEALPGCGEIPIVTDYILPTLLSLPVPIASKREFVALLESKGFETRQAQWMTTNLKSLENDPEQFEWKMNLAVIQVMFQAFLATDCWPILYDPPLNTSIHIVQAEYNQLWTEEILTRFRQLPTRDRVHLHLLEKSDHWVHIDNPNGLFAMMEKSLQ</sequence>
<dbReference type="Gene3D" id="3.40.50.1820">
    <property type="entry name" value="alpha/beta hydrolase"/>
    <property type="match status" value="1"/>
</dbReference>
<evidence type="ECO:0000259" key="3">
    <source>
        <dbReference type="Pfam" id="PF12697"/>
    </source>
</evidence>
<dbReference type="Pfam" id="PF12697">
    <property type="entry name" value="Abhydrolase_6"/>
    <property type="match status" value="1"/>
</dbReference>
<evidence type="ECO:0000256" key="1">
    <source>
        <dbReference type="ARBA" id="ARBA00010088"/>
    </source>
</evidence>
<dbReference type="EMBL" id="JNBS01000536">
    <property type="protein sequence ID" value="OQS04880.1"/>
    <property type="molecule type" value="Genomic_DNA"/>
</dbReference>
<dbReference type="OrthoDB" id="8119704at2759"/>
<organism evidence="4 5">
    <name type="scientific">Thraustotheca clavata</name>
    <dbReference type="NCBI Taxonomy" id="74557"/>
    <lineage>
        <taxon>Eukaryota</taxon>
        <taxon>Sar</taxon>
        <taxon>Stramenopiles</taxon>
        <taxon>Oomycota</taxon>
        <taxon>Saprolegniomycetes</taxon>
        <taxon>Saprolegniales</taxon>
        <taxon>Achlyaceae</taxon>
        <taxon>Thraustotheca</taxon>
    </lineage>
</organism>
<dbReference type="PANTHER" id="PTHR43248">
    <property type="entry name" value="2-SUCCINYL-6-HYDROXY-2,4-CYCLOHEXADIENE-1-CARBOXYLATE SYNTHASE"/>
    <property type="match status" value="1"/>
</dbReference>
<keyword evidence="5" id="KW-1185">Reference proteome</keyword>
<evidence type="ECO:0000313" key="4">
    <source>
        <dbReference type="EMBL" id="OQS04880.1"/>
    </source>
</evidence>
<dbReference type="InterPro" id="IPR051601">
    <property type="entry name" value="Serine_prot/Carboxylest_S33"/>
</dbReference>
<dbReference type="Proteomes" id="UP000243217">
    <property type="component" value="Unassembled WGS sequence"/>
</dbReference>
<proteinExistence type="inferred from homology"/>
<dbReference type="GO" id="GO:0016787">
    <property type="term" value="F:hydrolase activity"/>
    <property type="evidence" value="ECO:0007669"/>
    <property type="project" value="UniProtKB-KW"/>
</dbReference>
<dbReference type="InterPro" id="IPR029058">
    <property type="entry name" value="AB_hydrolase_fold"/>
</dbReference>
<dbReference type="AlphaFoldDB" id="A0A1W0A4A5"/>
<reference evidence="4 5" key="1">
    <citation type="journal article" date="2014" name="Genome Biol. Evol.">
        <title>The secreted proteins of Achlya hypogyna and Thraustotheca clavata identify the ancestral oomycete secretome and reveal gene acquisitions by horizontal gene transfer.</title>
        <authorList>
            <person name="Misner I."/>
            <person name="Blouin N."/>
            <person name="Leonard G."/>
            <person name="Richards T.A."/>
            <person name="Lane C.E."/>
        </authorList>
    </citation>
    <scope>NUCLEOTIDE SEQUENCE [LARGE SCALE GENOMIC DNA]</scope>
    <source>
        <strain evidence="4 5">ATCC 34112</strain>
    </source>
</reference>
<dbReference type="STRING" id="74557.A0A1W0A4A5"/>
<keyword evidence="2" id="KW-0378">Hydrolase</keyword>
<protein>
    <recommendedName>
        <fullName evidence="3">AB hydrolase-1 domain-containing protein</fullName>
    </recommendedName>
</protein>
<name>A0A1W0A4A5_9STRA</name>
<evidence type="ECO:0000313" key="5">
    <source>
        <dbReference type="Proteomes" id="UP000243217"/>
    </source>
</evidence>
<dbReference type="InterPro" id="IPR000073">
    <property type="entry name" value="AB_hydrolase_1"/>
</dbReference>
<dbReference type="SUPFAM" id="SSF53474">
    <property type="entry name" value="alpha/beta-Hydrolases"/>
    <property type="match status" value="1"/>
</dbReference>
<feature type="domain" description="AB hydrolase-1" evidence="3">
    <location>
        <begin position="23"/>
        <end position="270"/>
    </location>
</feature>
<evidence type="ECO:0000256" key="2">
    <source>
        <dbReference type="ARBA" id="ARBA00022801"/>
    </source>
</evidence>
<comment type="similarity">
    <text evidence="1">Belongs to the peptidase S33 family.</text>
</comment>
<comment type="caution">
    <text evidence="4">The sequence shown here is derived from an EMBL/GenBank/DDBJ whole genome shotgun (WGS) entry which is preliminary data.</text>
</comment>
<dbReference type="PANTHER" id="PTHR43248:SF3">
    <property type="entry name" value="AB HYDROLASE-1 DOMAIN-CONTAINING PROTEIN"/>
    <property type="match status" value="1"/>
</dbReference>
<gene>
    <name evidence="4" type="ORF">THRCLA_02920</name>
</gene>
<accession>A0A1W0A4A5</accession>